<comment type="caution">
    <text evidence="1">The sequence shown here is derived from an EMBL/GenBank/DDBJ whole genome shotgun (WGS) entry which is preliminary data.</text>
</comment>
<name>A0A9J5XPA0_SOLCO</name>
<dbReference type="Proteomes" id="UP000824120">
    <property type="component" value="Chromosome 8"/>
</dbReference>
<evidence type="ECO:0000313" key="1">
    <source>
        <dbReference type="EMBL" id="KAG5590083.1"/>
    </source>
</evidence>
<proteinExistence type="predicted"/>
<dbReference type="AlphaFoldDB" id="A0A9J5XPA0"/>
<accession>A0A9J5XPA0</accession>
<protein>
    <submittedName>
        <fullName evidence="1">Uncharacterized protein</fullName>
    </submittedName>
</protein>
<gene>
    <name evidence="1" type="ORF">H5410_040597</name>
</gene>
<reference evidence="1 2" key="1">
    <citation type="submission" date="2020-09" db="EMBL/GenBank/DDBJ databases">
        <title>De no assembly of potato wild relative species, Solanum commersonii.</title>
        <authorList>
            <person name="Cho K."/>
        </authorList>
    </citation>
    <scope>NUCLEOTIDE SEQUENCE [LARGE SCALE GENOMIC DNA]</scope>
    <source>
        <strain evidence="1">LZ3.2</strain>
        <tissue evidence="1">Leaf</tissue>
    </source>
</reference>
<organism evidence="1 2">
    <name type="scientific">Solanum commersonii</name>
    <name type="common">Commerson's wild potato</name>
    <name type="synonym">Commerson's nightshade</name>
    <dbReference type="NCBI Taxonomy" id="4109"/>
    <lineage>
        <taxon>Eukaryota</taxon>
        <taxon>Viridiplantae</taxon>
        <taxon>Streptophyta</taxon>
        <taxon>Embryophyta</taxon>
        <taxon>Tracheophyta</taxon>
        <taxon>Spermatophyta</taxon>
        <taxon>Magnoliopsida</taxon>
        <taxon>eudicotyledons</taxon>
        <taxon>Gunneridae</taxon>
        <taxon>Pentapetalae</taxon>
        <taxon>asterids</taxon>
        <taxon>lamiids</taxon>
        <taxon>Solanales</taxon>
        <taxon>Solanaceae</taxon>
        <taxon>Solanoideae</taxon>
        <taxon>Solaneae</taxon>
        <taxon>Solanum</taxon>
    </lineage>
</organism>
<dbReference type="EMBL" id="JACXVP010000008">
    <property type="protein sequence ID" value="KAG5590083.1"/>
    <property type="molecule type" value="Genomic_DNA"/>
</dbReference>
<keyword evidence="2" id="KW-1185">Reference proteome</keyword>
<evidence type="ECO:0000313" key="2">
    <source>
        <dbReference type="Proteomes" id="UP000824120"/>
    </source>
</evidence>
<sequence length="194" mass="21536">MRKHKIQHQIEIGDKYLFTEVGQGLSWCQSLQARWNVSSSSRSTCNDEVLPDIPEDQIHLKEVYIFLHSRNTLMKALESQRSLGEKNQENNRIKKQTNIETFGSHVVTNGSYVALDGSYVATYEASVKTFESHVATDALFVTTYDSHIATHGSSVTTFLSHVATIASSITTDESSVAIFGSHIITDGSHVVTDE</sequence>